<dbReference type="EnsemblPlants" id="ORUFI07G11860.1">
    <property type="protein sequence ID" value="ORUFI07G11860.1"/>
    <property type="gene ID" value="ORUFI07G11860"/>
</dbReference>
<keyword evidence="2" id="KW-1185">Reference proteome</keyword>
<organism evidence="1 2">
    <name type="scientific">Oryza rufipogon</name>
    <name type="common">Brownbeard rice</name>
    <name type="synonym">Asian wild rice</name>
    <dbReference type="NCBI Taxonomy" id="4529"/>
    <lineage>
        <taxon>Eukaryota</taxon>
        <taxon>Viridiplantae</taxon>
        <taxon>Streptophyta</taxon>
        <taxon>Embryophyta</taxon>
        <taxon>Tracheophyta</taxon>
        <taxon>Spermatophyta</taxon>
        <taxon>Magnoliopsida</taxon>
        <taxon>Liliopsida</taxon>
        <taxon>Poales</taxon>
        <taxon>Poaceae</taxon>
        <taxon>BOP clade</taxon>
        <taxon>Oryzoideae</taxon>
        <taxon>Oryzeae</taxon>
        <taxon>Oryzinae</taxon>
        <taxon>Oryza</taxon>
    </lineage>
</organism>
<dbReference type="Proteomes" id="UP000008022">
    <property type="component" value="Unassembled WGS sequence"/>
</dbReference>
<reference evidence="2" key="1">
    <citation type="submission" date="2013-06" db="EMBL/GenBank/DDBJ databases">
        <authorList>
            <person name="Zhao Q."/>
        </authorList>
    </citation>
    <scope>NUCLEOTIDE SEQUENCE</scope>
    <source>
        <strain evidence="2">cv. W1943</strain>
    </source>
</reference>
<dbReference type="AlphaFoldDB" id="A0A0E0Q784"/>
<dbReference type="OMA" id="CVVKTMS"/>
<dbReference type="Gramene" id="ORUFI07G11860.1">
    <property type="protein sequence ID" value="ORUFI07G11860.1"/>
    <property type="gene ID" value="ORUFI07G11860"/>
</dbReference>
<reference evidence="1" key="2">
    <citation type="submission" date="2015-06" db="UniProtKB">
        <authorList>
            <consortium name="EnsemblPlants"/>
        </authorList>
    </citation>
    <scope>IDENTIFICATION</scope>
</reference>
<protein>
    <submittedName>
        <fullName evidence="1">Uncharacterized protein</fullName>
    </submittedName>
</protein>
<name>A0A0E0Q784_ORYRU</name>
<dbReference type="HOGENOM" id="CLU_2761792_0_0_1"/>
<sequence>MATATVTVEEMKRRRRQPSGLDAARAFLAGAGRDGLVCVVKTMSWLPETGGSDALCVVSFLEASSRRSPVLFL</sequence>
<evidence type="ECO:0000313" key="2">
    <source>
        <dbReference type="Proteomes" id="UP000008022"/>
    </source>
</evidence>
<evidence type="ECO:0000313" key="1">
    <source>
        <dbReference type="EnsemblPlants" id="ORUFI07G11860.1"/>
    </source>
</evidence>
<accession>A0A0E0Q784</accession>
<proteinExistence type="predicted"/>